<dbReference type="HOGENOM" id="CLU_062230_0_0_11"/>
<gene>
    <name evidence="2" type="ORF">CDG81_13005</name>
    <name evidence="3" type="ORF">IL38_13110</name>
</gene>
<proteinExistence type="predicted"/>
<reference evidence="3 4" key="1">
    <citation type="journal article" date="2014" name="PLoS ONE">
        <title>Identification and Characterization of a New Erythromycin Biosynthetic Gene Cluster in Actinopolyspora erythraea YIM90600, a Novel Erythronolide-Producing Halophilic Actinomycete Isolated from Salt Field.</title>
        <authorList>
            <person name="Chen D."/>
            <person name="Feng J."/>
            <person name="Huang L."/>
            <person name="Zhang Q."/>
            <person name="Wu J."/>
            <person name="Zhu X."/>
            <person name="Duan Y."/>
            <person name="Xu Z."/>
        </authorList>
    </citation>
    <scope>NUCLEOTIDE SEQUENCE [LARGE SCALE GENOMIC DNA]</scope>
    <source>
        <strain evidence="3 4">YIM90600</strain>
    </source>
</reference>
<evidence type="ECO:0000313" key="2">
    <source>
        <dbReference type="EMBL" id="ASU79051.1"/>
    </source>
</evidence>
<dbReference type="AlphaFoldDB" id="A0A099D4S5"/>
<dbReference type="RefSeq" id="WP_043573693.1">
    <property type="nucleotide sequence ID" value="NZ_KN214176.1"/>
</dbReference>
<accession>A0A099D4S5</accession>
<evidence type="ECO:0000259" key="1">
    <source>
        <dbReference type="Pfam" id="PF09983"/>
    </source>
</evidence>
<organism evidence="2 5">
    <name type="scientific">Actinopolyspora erythraea</name>
    <dbReference type="NCBI Taxonomy" id="414996"/>
    <lineage>
        <taxon>Bacteria</taxon>
        <taxon>Bacillati</taxon>
        <taxon>Actinomycetota</taxon>
        <taxon>Actinomycetes</taxon>
        <taxon>Actinopolysporales</taxon>
        <taxon>Actinopolysporaceae</taxon>
        <taxon>Actinopolyspora</taxon>
    </lineage>
</organism>
<dbReference type="Proteomes" id="UP000215043">
    <property type="component" value="Chromosome"/>
</dbReference>
<evidence type="ECO:0000313" key="5">
    <source>
        <dbReference type="Proteomes" id="UP000215043"/>
    </source>
</evidence>
<evidence type="ECO:0000313" key="3">
    <source>
        <dbReference type="EMBL" id="KGI81178.1"/>
    </source>
</evidence>
<dbReference type="EMBL" id="CP022752">
    <property type="protein sequence ID" value="ASU79051.1"/>
    <property type="molecule type" value="Genomic_DNA"/>
</dbReference>
<dbReference type="Proteomes" id="UP000029737">
    <property type="component" value="Unassembled WGS sequence"/>
</dbReference>
<protein>
    <recommendedName>
        <fullName evidence="1">Wadjet protein JetD C-terminal domain-containing protein</fullName>
    </recommendedName>
</protein>
<dbReference type="InterPro" id="IPR024534">
    <property type="entry name" value="JetD_C"/>
</dbReference>
<evidence type="ECO:0000313" key="4">
    <source>
        <dbReference type="Proteomes" id="UP000029737"/>
    </source>
</evidence>
<keyword evidence="4" id="KW-1185">Reference proteome</keyword>
<name>A0A099D4S5_9ACTN</name>
<dbReference type="KEGG" id="aey:CDG81_13005"/>
<feature type="domain" description="Wadjet protein JetD C-terminal" evidence="1">
    <location>
        <begin position="195"/>
        <end position="336"/>
    </location>
</feature>
<dbReference type="Pfam" id="PF09983">
    <property type="entry name" value="JetD_C"/>
    <property type="match status" value="1"/>
</dbReference>
<dbReference type="EMBL" id="JPMV01000021">
    <property type="protein sequence ID" value="KGI81178.1"/>
    <property type="molecule type" value="Genomic_DNA"/>
</dbReference>
<dbReference type="eggNOG" id="COG4924">
    <property type="taxonomic scope" value="Bacteria"/>
</dbReference>
<reference evidence="2 5" key="2">
    <citation type="submission" date="2017-08" db="EMBL/GenBank/DDBJ databases">
        <title>The complete genome sequence of moderately halophilic actinomycete Actinopolyspora erythraea YIM 90600, the producer of novel erythromycin, novel actinopolysporins A-C and tubercidin.</title>
        <authorList>
            <person name="Yin M."/>
            <person name="Tang S."/>
        </authorList>
    </citation>
    <scope>NUCLEOTIDE SEQUENCE [LARGE SCALE GENOMIC DNA]</scope>
    <source>
        <strain evidence="2 5">YIM 90600</strain>
    </source>
</reference>
<sequence>MSRVLIQPSEVEALRTRLHDAGTVRVTLEELWRFWVEAAPRLVGSPEQTPGLSAALAELGSRQEIELPRQAWDRSTTPPLPRSVRVPKARTASRKRQWVSYPWCRDLGWVSSLTTLTDTQFDNLVAVNAWLTRRPANVVPVPMRYRSAEIFGDEKRLEALARTTLFGPGRLSLELLACVRRAPPLPAVSVGTGPDVLVVENSDPYWAAVDVLSYRDNHPVGAVIWGAGNSFPAQVGTLAVDVAGRGPVTGEIWYWGDFDPPGLAIATNAAAAAAELDMGHLKPAHLLWEEMAGRPTQNPGHCAWTGEVAESWLGPPLWERFSRVRAEQGRIAQEAVPPYTIAEWAVTLLKE</sequence>